<dbReference type="EMBL" id="RYZH01000043">
    <property type="protein sequence ID" value="RUL85007.1"/>
    <property type="molecule type" value="Genomic_DNA"/>
</dbReference>
<dbReference type="OrthoDB" id="9790614at2"/>
<dbReference type="InterPro" id="IPR027417">
    <property type="entry name" value="P-loop_NTPase"/>
</dbReference>
<dbReference type="InterPro" id="IPR015853">
    <property type="entry name" value="ABC_transpr_FbpC"/>
</dbReference>
<dbReference type="SUPFAM" id="SSF50331">
    <property type="entry name" value="MOP-like"/>
    <property type="match status" value="1"/>
</dbReference>
<dbReference type="InterPro" id="IPR047641">
    <property type="entry name" value="ABC_transpr_MalK/UgpC-like"/>
</dbReference>
<dbReference type="Gene3D" id="2.40.50.100">
    <property type="match status" value="1"/>
</dbReference>
<proteinExistence type="predicted"/>
<dbReference type="FunFam" id="3.40.50.300:FF:000425">
    <property type="entry name" value="Probable ABC transporter, ATP-binding subunit"/>
    <property type="match status" value="1"/>
</dbReference>
<dbReference type="PROSITE" id="PS50893">
    <property type="entry name" value="ABC_TRANSPORTER_2"/>
    <property type="match status" value="1"/>
</dbReference>
<evidence type="ECO:0000256" key="6">
    <source>
        <dbReference type="ARBA" id="ARBA00023136"/>
    </source>
</evidence>
<evidence type="ECO:0000256" key="3">
    <source>
        <dbReference type="ARBA" id="ARBA00022741"/>
    </source>
</evidence>
<evidence type="ECO:0000313" key="8">
    <source>
        <dbReference type="EMBL" id="RUL85007.1"/>
    </source>
</evidence>
<dbReference type="SMART" id="SM00382">
    <property type="entry name" value="AAA"/>
    <property type="match status" value="1"/>
</dbReference>
<accession>A0A432MFN8</accession>
<dbReference type="AlphaFoldDB" id="A0A432MFN8"/>
<comment type="caution">
    <text evidence="8">The sequence shown here is derived from an EMBL/GenBank/DDBJ whole genome shotgun (WGS) entry which is preliminary data.</text>
</comment>
<dbReference type="GO" id="GO:0016887">
    <property type="term" value="F:ATP hydrolysis activity"/>
    <property type="evidence" value="ECO:0007669"/>
    <property type="project" value="InterPro"/>
</dbReference>
<dbReference type="CDD" id="cd03259">
    <property type="entry name" value="ABC_Carb_Solutes_like"/>
    <property type="match status" value="1"/>
</dbReference>
<reference evidence="8 9" key="2">
    <citation type="submission" date="2019-01" db="EMBL/GenBank/DDBJ databases">
        <title>Tautonia sociabilis, a novel thermotolerant planctomycete of Isosphaeraceae family, isolated from a 4000 m deep subterranean habitat.</title>
        <authorList>
            <person name="Kovaleva O.L."/>
            <person name="Elcheninov A.G."/>
            <person name="Van Heerden E."/>
            <person name="Toshchakov S.V."/>
            <person name="Novikov A."/>
            <person name="Bonch-Osmolovskaya E.A."/>
            <person name="Kublanov I.V."/>
        </authorList>
    </citation>
    <scope>NUCLEOTIDE SEQUENCE [LARGE SCALE GENOMIC DNA]</scope>
    <source>
        <strain evidence="8 9">GM2012</strain>
    </source>
</reference>
<dbReference type="GO" id="GO:0015408">
    <property type="term" value="F:ABC-type ferric iron transporter activity"/>
    <property type="evidence" value="ECO:0007669"/>
    <property type="project" value="InterPro"/>
</dbReference>
<keyword evidence="9" id="KW-1185">Reference proteome</keyword>
<gene>
    <name evidence="8" type="ORF">TsocGM_19385</name>
</gene>
<name>A0A432MFN8_9BACT</name>
<evidence type="ECO:0000259" key="7">
    <source>
        <dbReference type="PROSITE" id="PS50893"/>
    </source>
</evidence>
<dbReference type="InterPro" id="IPR003593">
    <property type="entry name" value="AAA+_ATPase"/>
</dbReference>
<dbReference type="InterPro" id="IPR008995">
    <property type="entry name" value="Mo/tungstate-bd_C_term_dom"/>
</dbReference>
<dbReference type="InterPro" id="IPR017871">
    <property type="entry name" value="ABC_transporter-like_CS"/>
</dbReference>
<evidence type="ECO:0000256" key="2">
    <source>
        <dbReference type="ARBA" id="ARBA00022475"/>
    </source>
</evidence>
<dbReference type="RefSeq" id="WP_126727114.1">
    <property type="nucleotide sequence ID" value="NZ_RYZH01000043.1"/>
</dbReference>
<keyword evidence="3" id="KW-0547">Nucleotide-binding</keyword>
<keyword evidence="5" id="KW-1278">Translocase</keyword>
<dbReference type="PROSITE" id="PS00211">
    <property type="entry name" value="ABC_TRANSPORTER_1"/>
    <property type="match status" value="1"/>
</dbReference>
<dbReference type="Gene3D" id="2.40.50.140">
    <property type="entry name" value="Nucleic acid-binding proteins"/>
    <property type="match status" value="1"/>
</dbReference>
<dbReference type="SUPFAM" id="SSF52540">
    <property type="entry name" value="P-loop containing nucleoside triphosphate hydrolases"/>
    <property type="match status" value="1"/>
</dbReference>
<keyword evidence="1" id="KW-0813">Transport</keyword>
<evidence type="ECO:0000256" key="1">
    <source>
        <dbReference type="ARBA" id="ARBA00022448"/>
    </source>
</evidence>
<evidence type="ECO:0000256" key="4">
    <source>
        <dbReference type="ARBA" id="ARBA00022840"/>
    </source>
</evidence>
<keyword evidence="4 8" id="KW-0067">ATP-binding</keyword>
<dbReference type="GO" id="GO:0015697">
    <property type="term" value="P:quaternary ammonium group transport"/>
    <property type="evidence" value="ECO:0007669"/>
    <property type="project" value="UniProtKB-ARBA"/>
</dbReference>
<dbReference type="PANTHER" id="PTHR43875:SF15">
    <property type="entry name" value="TREHALOSE IMPORT ATP-BINDING PROTEIN SUGC"/>
    <property type="match status" value="1"/>
</dbReference>
<sequence>MNASPPAGAGVSALELIEVSRRYPEGGGVEAIDLEVPRGERLAVVGPSGSGKTTLLRLIAGLERPDGGAIRIDGTPANERPPRRRGLAMVFQEQPPYPHLDVAGNLAFGLKARGRAREEIQGRVREVADRLGIGGMLSRRPAQLSGGERRRVVLGRALATGAGIVLLDEPFSALDPPLRSALRADLIAWQERQGGTIVLVSHDQAEAMAFGHRLAVIRGGHLLQIGAPAEVYARPSHRFVAEFVGDPGASVIRCRIRVDPDAGRIDGLLPGASWTVPRGTPWMEALAGRPRREVDLALRPEHVEPITTEASADSPSLVGRVEGVEPRGFLRLVSARVGEHRLRFWSRPADGPEPGDRVPLRLRLRDASWFDPDTGEEIRTGG</sequence>
<dbReference type="Pfam" id="PF00005">
    <property type="entry name" value="ABC_tran"/>
    <property type="match status" value="1"/>
</dbReference>
<evidence type="ECO:0000256" key="5">
    <source>
        <dbReference type="ARBA" id="ARBA00022967"/>
    </source>
</evidence>
<dbReference type="InterPro" id="IPR003439">
    <property type="entry name" value="ABC_transporter-like_ATP-bd"/>
</dbReference>
<organism evidence="8 9">
    <name type="scientific">Tautonia sociabilis</name>
    <dbReference type="NCBI Taxonomy" id="2080755"/>
    <lineage>
        <taxon>Bacteria</taxon>
        <taxon>Pseudomonadati</taxon>
        <taxon>Planctomycetota</taxon>
        <taxon>Planctomycetia</taxon>
        <taxon>Isosphaerales</taxon>
        <taxon>Isosphaeraceae</taxon>
        <taxon>Tautonia</taxon>
    </lineage>
</organism>
<protein>
    <submittedName>
        <fullName evidence="8">ABC transporter ATP-binding protein</fullName>
    </submittedName>
</protein>
<dbReference type="Gene3D" id="3.40.50.300">
    <property type="entry name" value="P-loop containing nucleotide triphosphate hydrolases"/>
    <property type="match status" value="1"/>
</dbReference>
<keyword evidence="6" id="KW-0472">Membrane</keyword>
<dbReference type="InterPro" id="IPR012340">
    <property type="entry name" value="NA-bd_OB-fold"/>
</dbReference>
<dbReference type="GO" id="GO:0055052">
    <property type="term" value="C:ATP-binding cassette (ABC) transporter complex, substrate-binding subunit-containing"/>
    <property type="evidence" value="ECO:0007669"/>
    <property type="project" value="TreeGrafter"/>
</dbReference>
<dbReference type="GO" id="GO:0005524">
    <property type="term" value="F:ATP binding"/>
    <property type="evidence" value="ECO:0007669"/>
    <property type="project" value="UniProtKB-KW"/>
</dbReference>
<feature type="domain" description="ABC transporter" evidence="7">
    <location>
        <begin position="14"/>
        <end position="244"/>
    </location>
</feature>
<dbReference type="PANTHER" id="PTHR43875">
    <property type="entry name" value="MALTODEXTRIN IMPORT ATP-BINDING PROTEIN MSMX"/>
    <property type="match status" value="1"/>
</dbReference>
<dbReference type="Pfam" id="PF08402">
    <property type="entry name" value="TOBE_2"/>
    <property type="match status" value="1"/>
</dbReference>
<dbReference type="InterPro" id="IPR013611">
    <property type="entry name" value="Transp-assoc_OB_typ2"/>
</dbReference>
<evidence type="ECO:0000313" key="9">
    <source>
        <dbReference type="Proteomes" id="UP000280296"/>
    </source>
</evidence>
<dbReference type="Proteomes" id="UP000280296">
    <property type="component" value="Unassembled WGS sequence"/>
</dbReference>
<keyword evidence="2" id="KW-1003">Cell membrane</keyword>
<reference evidence="8 9" key="1">
    <citation type="submission" date="2018-12" db="EMBL/GenBank/DDBJ databases">
        <authorList>
            <person name="Toschakov S.V."/>
        </authorList>
    </citation>
    <scope>NUCLEOTIDE SEQUENCE [LARGE SCALE GENOMIC DNA]</scope>
    <source>
        <strain evidence="8 9">GM2012</strain>
    </source>
</reference>